<evidence type="ECO:0000256" key="1">
    <source>
        <dbReference type="ARBA" id="ARBA00004123"/>
    </source>
</evidence>
<evidence type="ECO:0000256" key="6">
    <source>
        <dbReference type="ARBA" id="ARBA00023242"/>
    </source>
</evidence>
<evidence type="ECO:0000256" key="5">
    <source>
        <dbReference type="ARBA" id="ARBA00023204"/>
    </source>
</evidence>
<evidence type="ECO:0000313" key="9">
    <source>
        <dbReference type="EMBL" id="KAL3389027.1"/>
    </source>
</evidence>
<dbReference type="PANTHER" id="PTHR46239:SF1">
    <property type="entry name" value="DNA REPAIR PROTEIN RAD51 HOMOLOG 3"/>
    <property type="match status" value="1"/>
</dbReference>
<dbReference type="EMBL" id="JBJJXI010000124">
    <property type="protein sequence ID" value="KAL3389027.1"/>
    <property type="molecule type" value="Genomic_DNA"/>
</dbReference>
<keyword evidence="3" id="KW-0227">DNA damage</keyword>
<dbReference type="InterPro" id="IPR052093">
    <property type="entry name" value="HR_Repair_Mediator"/>
</dbReference>
<keyword evidence="4" id="KW-0067">ATP-binding</keyword>
<comment type="caution">
    <text evidence="9">The sequence shown here is derived from an EMBL/GenBank/DDBJ whole genome shotgun (WGS) entry which is preliminary data.</text>
</comment>
<dbReference type="SUPFAM" id="SSF52540">
    <property type="entry name" value="P-loop containing nucleoside triphosphate hydrolases"/>
    <property type="match status" value="1"/>
</dbReference>
<dbReference type="InterPro" id="IPR013632">
    <property type="entry name" value="Rad51_C"/>
</dbReference>
<keyword evidence="6" id="KW-0539">Nucleus</keyword>
<feature type="domain" description="RecA family profile 1" evidence="8">
    <location>
        <begin position="66"/>
        <end position="145"/>
    </location>
</feature>
<dbReference type="GO" id="GO:0005524">
    <property type="term" value="F:ATP binding"/>
    <property type="evidence" value="ECO:0007669"/>
    <property type="project" value="UniProtKB-KW"/>
</dbReference>
<dbReference type="Proteomes" id="UP001627154">
    <property type="component" value="Unassembled WGS sequence"/>
</dbReference>
<name>A0ABD2W7Y8_9HYME</name>
<proteinExistence type="predicted"/>
<accession>A0ABD2W7Y8</accession>
<evidence type="ECO:0000256" key="2">
    <source>
        <dbReference type="ARBA" id="ARBA00022741"/>
    </source>
</evidence>
<evidence type="ECO:0000256" key="7">
    <source>
        <dbReference type="ARBA" id="ARBA00040674"/>
    </source>
</evidence>
<dbReference type="PANTHER" id="PTHR46239">
    <property type="entry name" value="DNA REPAIR PROTEIN RAD51 HOMOLOG 3 RAD51C"/>
    <property type="match status" value="1"/>
</dbReference>
<keyword evidence="10" id="KW-1185">Reference proteome</keyword>
<dbReference type="GO" id="GO:0005634">
    <property type="term" value="C:nucleus"/>
    <property type="evidence" value="ECO:0007669"/>
    <property type="project" value="UniProtKB-SubCell"/>
</dbReference>
<sequence length="145" mass="16194">MFQPVTTLDLPAQTIAELQSRGFHFIEDVLNSEDALRKIGLKKAELEKRLKIPHIAALDLWEYEKKRQKIGVCCLDLEAMLDDGFNCGVITEISGAPYTGKTQICMQLCISVQLNELYSGLNGRAIYIDTRSGASITRFKGNTIL</sequence>
<keyword evidence="2" id="KW-0547">Nucleotide-binding</keyword>
<gene>
    <name evidence="9" type="ORF">TKK_015970</name>
</gene>
<reference evidence="9 10" key="1">
    <citation type="journal article" date="2024" name="bioRxiv">
        <title>A reference genome for Trichogramma kaykai: A tiny desert-dwelling parasitoid wasp with competing sex-ratio distorters.</title>
        <authorList>
            <person name="Culotta J."/>
            <person name="Lindsey A.R."/>
        </authorList>
    </citation>
    <scope>NUCLEOTIDE SEQUENCE [LARGE SCALE GENOMIC DNA]</scope>
    <source>
        <strain evidence="9 10">KSX58</strain>
    </source>
</reference>
<protein>
    <recommendedName>
        <fullName evidence="7">DNA repair protein RAD51 homolog 3</fullName>
    </recommendedName>
</protein>
<dbReference type="Gene3D" id="3.40.50.300">
    <property type="entry name" value="P-loop containing nucleotide triphosphate hydrolases"/>
    <property type="match status" value="1"/>
</dbReference>
<evidence type="ECO:0000256" key="4">
    <source>
        <dbReference type="ARBA" id="ARBA00022840"/>
    </source>
</evidence>
<evidence type="ECO:0000256" key="3">
    <source>
        <dbReference type="ARBA" id="ARBA00022763"/>
    </source>
</evidence>
<dbReference type="InterPro" id="IPR027417">
    <property type="entry name" value="P-loop_NTPase"/>
</dbReference>
<dbReference type="Pfam" id="PF08423">
    <property type="entry name" value="Rad51"/>
    <property type="match status" value="1"/>
</dbReference>
<dbReference type="PROSITE" id="PS50162">
    <property type="entry name" value="RECA_2"/>
    <property type="match status" value="1"/>
</dbReference>
<evidence type="ECO:0000259" key="8">
    <source>
        <dbReference type="PROSITE" id="PS50162"/>
    </source>
</evidence>
<dbReference type="AlphaFoldDB" id="A0ABD2W7Y8"/>
<dbReference type="GO" id="GO:0006281">
    <property type="term" value="P:DNA repair"/>
    <property type="evidence" value="ECO:0007669"/>
    <property type="project" value="UniProtKB-KW"/>
</dbReference>
<evidence type="ECO:0000313" key="10">
    <source>
        <dbReference type="Proteomes" id="UP001627154"/>
    </source>
</evidence>
<dbReference type="InterPro" id="IPR020588">
    <property type="entry name" value="RecA_ATP-bd"/>
</dbReference>
<comment type="subcellular location">
    <subcellularLocation>
        <location evidence="1">Nucleus</location>
    </subcellularLocation>
</comment>
<organism evidence="9 10">
    <name type="scientific">Trichogramma kaykai</name>
    <dbReference type="NCBI Taxonomy" id="54128"/>
    <lineage>
        <taxon>Eukaryota</taxon>
        <taxon>Metazoa</taxon>
        <taxon>Ecdysozoa</taxon>
        <taxon>Arthropoda</taxon>
        <taxon>Hexapoda</taxon>
        <taxon>Insecta</taxon>
        <taxon>Pterygota</taxon>
        <taxon>Neoptera</taxon>
        <taxon>Endopterygota</taxon>
        <taxon>Hymenoptera</taxon>
        <taxon>Apocrita</taxon>
        <taxon>Proctotrupomorpha</taxon>
        <taxon>Chalcidoidea</taxon>
        <taxon>Trichogrammatidae</taxon>
        <taxon>Trichogramma</taxon>
    </lineage>
</organism>
<keyword evidence="5" id="KW-0234">DNA repair</keyword>